<evidence type="ECO:0000256" key="3">
    <source>
        <dbReference type="ARBA" id="ARBA00023125"/>
    </source>
</evidence>
<dbReference type="InterPro" id="IPR004437">
    <property type="entry name" value="ParB/RepB/Spo0J"/>
</dbReference>
<dbReference type="EMBL" id="AP028654">
    <property type="protein sequence ID" value="BEP30447.1"/>
    <property type="molecule type" value="Genomic_DNA"/>
</dbReference>
<evidence type="ECO:0000313" key="6">
    <source>
        <dbReference type="Proteomes" id="UP001321786"/>
    </source>
</evidence>
<dbReference type="Gene3D" id="3.90.1530.30">
    <property type="match status" value="1"/>
</dbReference>
<evidence type="ECO:0000259" key="4">
    <source>
        <dbReference type="PROSITE" id="PS50943"/>
    </source>
</evidence>
<sequence>MKDNSLNEVIQIEIDKVHMNPYQPRNIFNDEALNNLANSIKKHGLIQPVSVRIVNDEYELIVGERRVRASKLLGLKEIPAIVVDISDKESSFVALVENLEREDLNFIEEAYAMKNIMHIHNLSQKELSIKLGLNQSTISNKLRILAFNDIVKEKIVSSNLTERHARALLKLKSDSEQIHVINLIKKNELNVKKTEVIIDKMILAYKKKNTFAKSVINYKIYLNTLKNAYKSIRDTGADIEYTEEKDENYAYIKFKIPIK</sequence>
<dbReference type="Pfam" id="PF02195">
    <property type="entry name" value="ParB_N"/>
    <property type="match status" value="1"/>
</dbReference>
<dbReference type="InterPro" id="IPR050336">
    <property type="entry name" value="Chromosome_partition/occlusion"/>
</dbReference>
<dbReference type="InterPro" id="IPR036086">
    <property type="entry name" value="ParB/Sulfiredoxin_sf"/>
</dbReference>
<dbReference type="SUPFAM" id="SSF109709">
    <property type="entry name" value="KorB DNA-binding domain-like"/>
    <property type="match status" value="1"/>
</dbReference>
<dbReference type="SMART" id="SM00470">
    <property type="entry name" value="ParB"/>
    <property type="match status" value="1"/>
</dbReference>
<dbReference type="PANTHER" id="PTHR33375:SF8">
    <property type="entry name" value="NUCLEOID OCCLUSION PROTEIN"/>
    <property type="match status" value="1"/>
</dbReference>
<dbReference type="CDD" id="cd16393">
    <property type="entry name" value="SPO0J_N"/>
    <property type="match status" value="1"/>
</dbReference>
<keyword evidence="3" id="KW-0238">DNA-binding</keyword>
<dbReference type="GO" id="GO:0045881">
    <property type="term" value="P:positive regulation of sporulation resulting in formation of a cellular spore"/>
    <property type="evidence" value="ECO:0007669"/>
    <property type="project" value="TreeGrafter"/>
</dbReference>
<dbReference type="PROSITE" id="PS50943">
    <property type="entry name" value="HTH_CROC1"/>
    <property type="match status" value="1"/>
</dbReference>
<dbReference type="GO" id="GO:0007059">
    <property type="term" value="P:chromosome segregation"/>
    <property type="evidence" value="ECO:0007669"/>
    <property type="project" value="TreeGrafter"/>
</dbReference>
<dbReference type="RefSeq" id="WP_338536033.1">
    <property type="nucleotide sequence ID" value="NZ_AP028654.1"/>
</dbReference>
<protein>
    <submittedName>
        <fullName evidence="5">Nucleoid occlusion protein</fullName>
    </submittedName>
</protein>
<comment type="similarity">
    <text evidence="2">Belongs to the ParB family.</text>
</comment>
<accession>A0AAU9EE93</accession>
<dbReference type="FunFam" id="1.10.10.2830:FF:000001">
    <property type="entry name" value="Chromosome partitioning protein ParB"/>
    <property type="match status" value="1"/>
</dbReference>
<gene>
    <name evidence="5" type="primary">noc</name>
    <name evidence="5" type="ORF">HLPR_27780</name>
</gene>
<dbReference type="KEGG" id="hprf:HLPR_27780"/>
<dbReference type="NCBIfam" id="TIGR00180">
    <property type="entry name" value="parB_part"/>
    <property type="match status" value="1"/>
</dbReference>
<evidence type="ECO:0000256" key="1">
    <source>
        <dbReference type="ARBA" id="ARBA00004453"/>
    </source>
</evidence>
<keyword evidence="6" id="KW-1185">Reference proteome</keyword>
<dbReference type="Gene3D" id="1.10.10.2830">
    <property type="match status" value="1"/>
</dbReference>
<dbReference type="GO" id="GO:0005694">
    <property type="term" value="C:chromosome"/>
    <property type="evidence" value="ECO:0007669"/>
    <property type="project" value="TreeGrafter"/>
</dbReference>
<dbReference type="Proteomes" id="UP001321786">
    <property type="component" value="Chromosome"/>
</dbReference>
<dbReference type="GO" id="GO:0009295">
    <property type="term" value="C:nucleoid"/>
    <property type="evidence" value="ECO:0007669"/>
    <property type="project" value="UniProtKB-SubCell"/>
</dbReference>
<reference evidence="5 6" key="1">
    <citation type="submission" date="2023-08" db="EMBL/GenBank/DDBJ databases">
        <title>Helicovermis profunda gen. nov., sp. nov., a novel mesophilic, fermentative bacterium within the Bacillota from a deep-sea hydrothermal vent chimney.</title>
        <authorList>
            <person name="Miyazaki U."/>
            <person name="Mizutani D."/>
            <person name="Hashimoto Y."/>
            <person name="Tame A."/>
            <person name="Sawayama S."/>
            <person name="Miyazaki J."/>
            <person name="Takai K."/>
            <person name="Nakagawa S."/>
        </authorList>
    </citation>
    <scope>NUCLEOTIDE SEQUENCE [LARGE SCALE GENOMIC DNA]</scope>
    <source>
        <strain evidence="5 6">S502</strain>
    </source>
</reference>
<proteinExistence type="inferred from homology"/>
<dbReference type="InterPro" id="IPR003115">
    <property type="entry name" value="ParB_N"/>
</dbReference>
<dbReference type="GO" id="GO:0003677">
    <property type="term" value="F:DNA binding"/>
    <property type="evidence" value="ECO:0007669"/>
    <property type="project" value="UniProtKB-KW"/>
</dbReference>
<dbReference type="FunFam" id="3.90.1530.30:FF:000001">
    <property type="entry name" value="Chromosome partitioning protein ParB"/>
    <property type="match status" value="1"/>
</dbReference>
<dbReference type="PANTHER" id="PTHR33375">
    <property type="entry name" value="CHROMOSOME-PARTITIONING PROTEIN PARB-RELATED"/>
    <property type="match status" value="1"/>
</dbReference>
<dbReference type="SUPFAM" id="SSF110849">
    <property type="entry name" value="ParB/Sulfiredoxin"/>
    <property type="match status" value="1"/>
</dbReference>
<evidence type="ECO:0000256" key="2">
    <source>
        <dbReference type="ARBA" id="ARBA00006295"/>
    </source>
</evidence>
<comment type="subcellular location">
    <subcellularLocation>
        <location evidence="1">Cytoplasm</location>
        <location evidence="1">Nucleoid</location>
    </subcellularLocation>
</comment>
<evidence type="ECO:0000313" key="5">
    <source>
        <dbReference type="EMBL" id="BEP30447.1"/>
    </source>
</evidence>
<dbReference type="InterPro" id="IPR001387">
    <property type="entry name" value="Cro/C1-type_HTH"/>
</dbReference>
<feature type="domain" description="HTH cro/C1-type" evidence="4">
    <location>
        <begin position="113"/>
        <end position="140"/>
    </location>
</feature>
<name>A0AAU9EE93_9FIRM</name>
<dbReference type="InterPro" id="IPR041468">
    <property type="entry name" value="HTH_ParB/Spo0J"/>
</dbReference>
<organism evidence="5 6">
    <name type="scientific">Helicovermis profundi</name>
    <dbReference type="NCBI Taxonomy" id="3065157"/>
    <lineage>
        <taxon>Bacteria</taxon>
        <taxon>Bacillati</taxon>
        <taxon>Bacillota</taxon>
        <taxon>Clostridia</taxon>
        <taxon>Helicovermis</taxon>
    </lineage>
</organism>
<dbReference type="Pfam" id="PF17762">
    <property type="entry name" value="HTH_ParB"/>
    <property type="match status" value="1"/>
</dbReference>
<dbReference type="AlphaFoldDB" id="A0AAU9EE93"/>